<feature type="compositionally biased region" description="Polar residues" evidence="5">
    <location>
        <begin position="22"/>
        <end position="31"/>
    </location>
</feature>
<dbReference type="Pfam" id="PF07690">
    <property type="entry name" value="MFS_1"/>
    <property type="match status" value="1"/>
</dbReference>
<dbReference type="GO" id="GO:0005886">
    <property type="term" value="C:plasma membrane"/>
    <property type="evidence" value="ECO:0007669"/>
    <property type="project" value="TreeGrafter"/>
</dbReference>
<dbReference type="OrthoDB" id="3066029at2759"/>
<feature type="transmembrane region" description="Helical" evidence="6">
    <location>
        <begin position="362"/>
        <end position="383"/>
    </location>
</feature>
<dbReference type="PROSITE" id="PS50850">
    <property type="entry name" value="MFS"/>
    <property type="match status" value="1"/>
</dbReference>
<feature type="transmembrane region" description="Helical" evidence="6">
    <location>
        <begin position="432"/>
        <end position="449"/>
    </location>
</feature>
<organism evidence="8 9">
    <name type="scientific">Colletotrichum karsti</name>
    <dbReference type="NCBI Taxonomy" id="1095194"/>
    <lineage>
        <taxon>Eukaryota</taxon>
        <taxon>Fungi</taxon>
        <taxon>Dikarya</taxon>
        <taxon>Ascomycota</taxon>
        <taxon>Pezizomycotina</taxon>
        <taxon>Sordariomycetes</taxon>
        <taxon>Hypocreomycetidae</taxon>
        <taxon>Glomerellales</taxon>
        <taxon>Glomerellaceae</taxon>
        <taxon>Colletotrichum</taxon>
        <taxon>Colletotrichum boninense species complex</taxon>
    </lineage>
</organism>
<dbReference type="GeneID" id="62167381"/>
<proteinExistence type="predicted"/>
<sequence length="491" mass="53526">MPQDQLDKDDEKPQRLGDESNDLSLTTSNAEKSAHIVPPPTEDANLSRQDTDAIYAKFRPSRKRLITAVVACGGISSTVSSLLLLAAIPEIAAEFQTSGSIINVSNAIYTVFMGISTLFWGPISQVYGRKWPCILSASGFFAFSVGTALAPNLAAFYVFRLLSAFTGTAYLVLGSSCISDIYKPTERGTALAWFLNGTLIGQSFGPFIGGVIVTFHSWRALFWFQSALGGLTAVLAVLVLPETSHQLRSAELAGLDFRTKVGRVWDWTNPFRVLALLRVPKLFVAAVAASALVWNMQSLLTPIRYVINPRFHLTSPLQSGLFFLAPGIGFFTGTYCGGRYADHTVKAWIKRRGKRLPEDRLRSSYVAMGFVIPSAILIYGWAIEKEKGGIPLPVICMFVQGFAQTICFPSLNTYCLDVYKGRSAEVIAGNYFFRYVIAAVGTAVCLPAINGIGVGWFSTITALFVFGSTVAVFCVVMIESRKDKKNSGEEV</sequence>
<dbReference type="PANTHER" id="PTHR23502:SF64">
    <property type="entry name" value="TRANSPORTER, PUTATIVE (AFU_ORTHOLOGUE AFUA_3G11760)-RELATED"/>
    <property type="match status" value="1"/>
</dbReference>
<feature type="transmembrane region" description="Helical" evidence="6">
    <location>
        <begin position="190"/>
        <end position="215"/>
    </location>
</feature>
<comment type="caution">
    <text evidence="8">The sequence shown here is derived from an EMBL/GenBank/DDBJ whole genome shotgun (WGS) entry which is preliminary data.</text>
</comment>
<dbReference type="Proteomes" id="UP000781932">
    <property type="component" value="Unassembled WGS sequence"/>
</dbReference>
<reference evidence="8" key="2">
    <citation type="submission" date="2020-11" db="EMBL/GenBank/DDBJ databases">
        <title>Whole genome sequencing of Colletotrichum sp.</title>
        <authorList>
            <person name="Li H."/>
        </authorList>
    </citation>
    <scope>NUCLEOTIDE SEQUENCE</scope>
    <source>
        <strain evidence="8">CkLH20</strain>
    </source>
</reference>
<keyword evidence="4 6" id="KW-0472">Membrane</keyword>
<keyword evidence="3 6" id="KW-1133">Transmembrane helix</keyword>
<evidence type="ECO:0000256" key="4">
    <source>
        <dbReference type="ARBA" id="ARBA00023136"/>
    </source>
</evidence>
<reference evidence="8" key="1">
    <citation type="submission" date="2020-03" db="EMBL/GenBank/DDBJ databases">
        <authorList>
            <person name="He L."/>
        </authorList>
    </citation>
    <scope>NUCLEOTIDE SEQUENCE</scope>
    <source>
        <strain evidence="8">CkLH20</strain>
    </source>
</reference>
<feature type="transmembrane region" description="Helical" evidence="6">
    <location>
        <begin position="320"/>
        <end position="341"/>
    </location>
</feature>
<feature type="transmembrane region" description="Helical" evidence="6">
    <location>
        <begin position="65"/>
        <end position="88"/>
    </location>
</feature>
<feature type="transmembrane region" description="Helical" evidence="6">
    <location>
        <begin position="221"/>
        <end position="240"/>
    </location>
</feature>
<feature type="transmembrane region" description="Helical" evidence="6">
    <location>
        <begin position="100"/>
        <end position="121"/>
    </location>
</feature>
<feature type="transmembrane region" description="Helical" evidence="6">
    <location>
        <begin position="455"/>
        <end position="478"/>
    </location>
</feature>
<dbReference type="AlphaFoldDB" id="A0A9P6HYX4"/>
<keyword evidence="2 6" id="KW-0812">Transmembrane</keyword>
<dbReference type="InterPro" id="IPR020846">
    <property type="entry name" value="MFS_dom"/>
</dbReference>
<dbReference type="SUPFAM" id="SSF103473">
    <property type="entry name" value="MFS general substrate transporter"/>
    <property type="match status" value="1"/>
</dbReference>
<dbReference type="EMBL" id="JAATWM020000049">
    <property type="protein sequence ID" value="KAF9870921.1"/>
    <property type="molecule type" value="Genomic_DNA"/>
</dbReference>
<evidence type="ECO:0000256" key="5">
    <source>
        <dbReference type="SAM" id="MobiDB-lite"/>
    </source>
</evidence>
<feature type="compositionally biased region" description="Basic and acidic residues" evidence="5">
    <location>
        <begin position="1"/>
        <end position="18"/>
    </location>
</feature>
<dbReference type="PANTHER" id="PTHR23502">
    <property type="entry name" value="MAJOR FACILITATOR SUPERFAMILY"/>
    <property type="match status" value="1"/>
</dbReference>
<dbReference type="RefSeq" id="XP_038740382.1">
    <property type="nucleotide sequence ID" value="XM_038894307.1"/>
</dbReference>
<keyword evidence="9" id="KW-1185">Reference proteome</keyword>
<dbReference type="InterPro" id="IPR011701">
    <property type="entry name" value="MFS"/>
</dbReference>
<protein>
    <submittedName>
        <fullName evidence="8">Major facilitator superfamily transporter</fullName>
    </submittedName>
</protein>
<accession>A0A9P6HYX4</accession>
<evidence type="ECO:0000256" key="2">
    <source>
        <dbReference type="ARBA" id="ARBA00022692"/>
    </source>
</evidence>
<evidence type="ECO:0000256" key="3">
    <source>
        <dbReference type="ARBA" id="ARBA00022989"/>
    </source>
</evidence>
<name>A0A9P6HYX4_9PEZI</name>
<gene>
    <name evidence="8" type="ORF">CkaCkLH20_11593</name>
</gene>
<comment type="subcellular location">
    <subcellularLocation>
        <location evidence="1">Membrane</location>
        <topology evidence="1">Multi-pass membrane protein</topology>
    </subcellularLocation>
</comment>
<feature type="transmembrane region" description="Helical" evidence="6">
    <location>
        <begin position="389"/>
        <end position="411"/>
    </location>
</feature>
<feature type="transmembrane region" description="Helical" evidence="6">
    <location>
        <begin position="157"/>
        <end position="178"/>
    </location>
</feature>
<evidence type="ECO:0000313" key="8">
    <source>
        <dbReference type="EMBL" id="KAF9870921.1"/>
    </source>
</evidence>
<feature type="transmembrane region" description="Helical" evidence="6">
    <location>
        <begin position="282"/>
        <end position="300"/>
    </location>
</feature>
<dbReference type="InterPro" id="IPR036259">
    <property type="entry name" value="MFS_trans_sf"/>
</dbReference>
<evidence type="ECO:0000313" key="9">
    <source>
        <dbReference type="Proteomes" id="UP000781932"/>
    </source>
</evidence>
<feature type="transmembrane region" description="Helical" evidence="6">
    <location>
        <begin position="133"/>
        <end position="151"/>
    </location>
</feature>
<evidence type="ECO:0000259" key="7">
    <source>
        <dbReference type="PROSITE" id="PS50850"/>
    </source>
</evidence>
<feature type="domain" description="Major facilitator superfamily (MFS) profile" evidence="7">
    <location>
        <begin position="66"/>
        <end position="485"/>
    </location>
</feature>
<dbReference type="Gene3D" id="1.20.1250.20">
    <property type="entry name" value="MFS general substrate transporter like domains"/>
    <property type="match status" value="1"/>
</dbReference>
<evidence type="ECO:0000256" key="6">
    <source>
        <dbReference type="SAM" id="Phobius"/>
    </source>
</evidence>
<evidence type="ECO:0000256" key="1">
    <source>
        <dbReference type="ARBA" id="ARBA00004141"/>
    </source>
</evidence>
<feature type="region of interest" description="Disordered" evidence="5">
    <location>
        <begin position="1"/>
        <end position="46"/>
    </location>
</feature>
<dbReference type="GO" id="GO:0022857">
    <property type="term" value="F:transmembrane transporter activity"/>
    <property type="evidence" value="ECO:0007669"/>
    <property type="project" value="InterPro"/>
</dbReference>